<accession>A0A1H2TV90</accession>
<keyword evidence="3" id="KW-1185">Reference proteome</keyword>
<feature type="compositionally biased region" description="Low complexity" evidence="1">
    <location>
        <begin position="234"/>
        <end position="245"/>
    </location>
</feature>
<dbReference type="Proteomes" id="UP000199515">
    <property type="component" value="Unassembled WGS sequence"/>
</dbReference>
<dbReference type="AlphaFoldDB" id="A0A1H2TV90"/>
<evidence type="ECO:0000256" key="1">
    <source>
        <dbReference type="SAM" id="MobiDB-lite"/>
    </source>
</evidence>
<gene>
    <name evidence="2" type="ORF">SAMN05421504_101693</name>
</gene>
<sequence length="292" mass="31069">MLAQALTECRDHQVTGALYLAGSPGGVVHLRDGLVVAVESPGAPGLDVLLLRSGRLSEEDWSAALRVGPSGPYPSDELLIRSGVGCAELQLVATMATQDSAFVIVAGTIEEYALDRNPFDVLLPIASGLETDELLSETARREAALASLEAPVSPHRDQLARVAGAAAEDMPSAARRDIFTNADGRRCARDIAFRMGRNVFPVVVEVARMIGDGLIEVVAKRPVVTAHPDASLRPLAPAAEPGAGDEPAKPLPRREPRPSPVPRAARAYGWQVLPRLLNRIRAGPEDEAREPD</sequence>
<feature type="region of interest" description="Disordered" evidence="1">
    <location>
        <begin position="230"/>
        <end position="266"/>
    </location>
</feature>
<protein>
    <submittedName>
        <fullName evidence="2">Uncharacterized protein</fullName>
    </submittedName>
</protein>
<dbReference type="EMBL" id="FNON01000001">
    <property type="protein sequence ID" value="SDW47678.1"/>
    <property type="molecule type" value="Genomic_DNA"/>
</dbReference>
<evidence type="ECO:0000313" key="2">
    <source>
        <dbReference type="EMBL" id="SDW47678.1"/>
    </source>
</evidence>
<evidence type="ECO:0000313" key="3">
    <source>
        <dbReference type="Proteomes" id="UP000199515"/>
    </source>
</evidence>
<name>A0A1H2TV90_9PSEU</name>
<reference evidence="2 3" key="1">
    <citation type="submission" date="2016-10" db="EMBL/GenBank/DDBJ databases">
        <authorList>
            <person name="de Groot N.N."/>
        </authorList>
    </citation>
    <scope>NUCLEOTIDE SEQUENCE [LARGE SCALE GENOMIC DNA]</scope>
    <source>
        <strain evidence="2 3">CPCC 202699</strain>
    </source>
</reference>
<feature type="compositionally biased region" description="Basic and acidic residues" evidence="1">
    <location>
        <begin position="246"/>
        <end position="257"/>
    </location>
</feature>
<proteinExistence type="predicted"/>
<organism evidence="2 3">
    <name type="scientific">Amycolatopsis xylanica</name>
    <dbReference type="NCBI Taxonomy" id="589385"/>
    <lineage>
        <taxon>Bacteria</taxon>
        <taxon>Bacillati</taxon>
        <taxon>Actinomycetota</taxon>
        <taxon>Actinomycetes</taxon>
        <taxon>Pseudonocardiales</taxon>
        <taxon>Pseudonocardiaceae</taxon>
        <taxon>Amycolatopsis</taxon>
    </lineage>
</organism>
<dbReference type="STRING" id="589385.SAMN05421504_101693"/>